<feature type="compositionally biased region" description="Basic and acidic residues" evidence="1">
    <location>
        <begin position="3110"/>
        <end position="3122"/>
    </location>
</feature>
<feature type="compositionally biased region" description="Low complexity" evidence="1">
    <location>
        <begin position="609"/>
        <end position="621"/>
    </location>
</feature>
<dbReference type="Pfam" id="PF20706">
    <property type="entry name" value="GT4-conflict"/>
    <property type="match status" value="2"/>
</dbReference>
<feature type="region of interest" description="Disordered" evidence="1">
    <location>
        <begin position="3141"/>
        <end position="3262"/>
    </location>
</feature>
<accession>A0A919N4Z4</accession>
<feature type="region of interest" description="Disordered" evidence="1">
    <location>
        <begin position="1979"/>
        <end position="2029"/>
    </location>
</feature>
<feature type="compositionally biased region" description="Basic and acidic residues" evidence="1">
    <location>
        <begin position="3243"/>
        <end position="3262"/>
    </location>
</feature>
<feature type="compositionally biased region" description="Basic and acidic residues" evidence="1">
    <location>
        <begin position="703"/>
        <end position="731"/>
    </location>
</feature>
<feature type="compositionally biased region" description="Basic and acidic residues" evidence="1">
    <location>
        <begin position="764"/>
        <end position="781"/>
    </location>
</feature>
<feature type="region of interest" description="Disordered" evidence="1">
    <location>
        <begin position="1353"/>
        <end position="1497"/>
    </location>
</feature>
<feature type="region of interest" description="Disordered" evidence="1">
    <location>
        <begin position="3101"/>
        <end position="3122"/>
    </location>
</feature>
<dbReference type="SUPFAM" id="SSF53756">
    <property type="entry name" value="UDP-Glycosyltransferase/glycogen phosphorylase"/>
    <property type="match status" value="2"/>
</dbReference>
<feature type="compositionally biased region" description="Basic and acidic residues" evidence="1">
    <location>
        <begin position="1030"/>
        <end position="1048"/>
    </location>
</feature>
<dbReference type="Proteomes" id="UP000629619">
    <property type="component" value="Unassembled WGS sequence"/>
</dbReference>
<feature type="compositionally biased region" description="Basic and acidic residues" evidence="1">
    <location>
        <begin position="1460"/>
        <end position="1482"/>
    </location>
</feature>
<feature type="compositionally biased region" description="Basic and acidic residues" evidence="1">
    <location>
        <begin position="1353"/>
        <end position="1387"/>
    </location>
</feature>
<gene>
    <name evidence="4" type="ORF">Asi03nite_20110</name>
</gene>
<feature type="domain" description="Outer membrane channel protein CpnT-like N-terminal" evidence="3">
    <location>
        <begin position="31"/>
        <end position="136"/>
    </location>
</feature>
<evidence type="ECO:0000259" key="3">
    <source>
        <dbReference type="Pfam" id="PF25547"/>
    </source>
</evidence>
<evidence type="ECO:0000313" key="4">
    <source>
        <dbReference type="EMBL" id="GIF04473.1"/>
    </source>
</evidence>
<feature type="compositionally biased region" description="Basic and acidic residues" evidence="1">
    <location>
        <begin position="3151"/>
        <end position="3166"/>
    </location>
</feature>
<dbReference type="Pfam" id="PF25547">
    <property type="entry name" value="WXG100_2"/>
    <property type="match status" value="1"/>
</dbReference>
<feature type="compositionally biased region" description="Basic and acidic residues" evidence="1">
    <location>
        <begin position="674"/>
        <end position="694"/>
    </location>
</feature>
<keyword evidence="2" id="KW-1133">Transmembrane helix</keyword>
<comment type="caution">
    <text evidence="4">The sequence shown here is derived from an EMBL/GenBank/DDBJ whole genome shotgun (WGS) entry which is preliminary data.</text>
</comment>
<feature type="compositionally biased region" description="Low complexity" evidence="1">
    <location>
        <begin position="536"/>
        <end position="567"/>
    </location>
</feature>
<feature type="compositionally biased region" description="Basic and acidic residues" evidence="1">
    <location>
        <begin position="1423"/>
        <end position="1444"/>
    </location>
</feature>
<feature type="region of interest" description="Disordered" evidence="1">
    <location>
        <begin position="2600"/>
        <end position="2628"/>
    </location>
</feature>
<protein>
    <recommendedName>
        <fullName evidence="3">Outer membrane channel protein CpnT-like N-terminal domain-containing protein</fullName>
    </recommendedName>
</protein>
<feature type="compositionally biased region" description="Pro residues" evidence="1">
    <location>
        <begin position="792"/>
        <end position="801"/>
    </location>
</feature>
<feature type="compositionally biased region" description="Basic and acidic residues" evidence="1">
    <location>
        <begin position="1235"/>
        <end position="1269"/>
    </location>
</feature>
<evidence type="ECO:0000256" key="1">
    <source>
        <dbReference type="SAM" id="MobiDB-lite"/>
    </source>
</evidence>
<proteinExistence type="predicted"/>
<feature type="region of interest" description="Disordered" evidence="1">
    <location>
        <begin position="536"/>
        <end position="832"/>
    </location>
</feature>
<feature type="compositionally biased region" description="Basic and acidic residues" evidence="1">
    <location>
        <begin position="1290"/>
        <end position="1321"/>
    </location>
</feature>
<feature type="compositionally biased region" description="Basic and acidic residues" evidence="1">
    <location>
        <begin position="2964"/>
        <end position="2981"/>
    </location>
</feature>
<keyword evidence="2" id="KW-0472">Membrane</keyword>
<dbReference type="InterPro" id="IPR057746">
    <property type="entry name" value="CpnT-like_N"/>
</dbReference>
<dbReference type="CDD" id="cd03801">
    <property type="entry name" value="GT4_PimA-like"/>
    <property type="match status" value="1"/>
</dbReference>
<feature type="region of interest" description="Disordered" evidence="1">
    <location>
        <begin position="2863"/>
        <end position="2981"/>
    </location>
</feature>
<organism evidence="4 5">
    <name type="scientific">Actinoplanes siamensis</name>
    <dbReference type="NCBI Taxonomy" id="1223317"/>
    <lineage>
        <taxon>Bacteria</taxon>
        <taxon>Bacillati</taxon>
        <taxon>Actinomycetota</taxon>
        <taxon>Actinomycetes</taxon>
        <taxon>Micromonosporales</taxon>
        <taxon>Micromonosporaceae</taxon>
        <taxon>Actinoplanes</taxon>
    </lineage>
</organism>
<reference evidence="4" key="1">
    <citation type="submission" date="2021-01" db="EMBL/GenBank/DDBJ databases">
        <title>Whole genome shotgun sequence of Actinoplanes siamensis NBRC 109076.</title>
        <authorList>
            <person name="Komaki H."/>
            <person name="Tamura T."/>
        </authorList>
    </citation>
    <scope>NUCLEOTIDE SEQUENCE</scope>
    <source>
        <strain evidence="4">NBRC 109076</strain>
    </source>
</reference>
<dbReference type="Gene3D" id="3.40.50.2000">
    <property type="entry name" value="Glycogen Phosphorylase B"/>
    <property type="match status" value="1"/>
</dbReference>
<evidence type="ECO:0000256" key="2">
    <source>
        <dbReference type="SAM" id="Phobius"/>
    </source>
</evidence>
<sequence>MLDYFSEFEEWLPDWIDWLSHIVLGEIPLARANDVYDLADQWERLADELNTAYQDVLRAADPILDNWSGDAAAAAFVEQWYSYLEGLRQSADGAAQMRMGVQGFGLEVELMKYLVAINLLMLAVSIYMLVVAAIPSGGASLGAAPGLFTGFRLALGKLAENTVGKIAQIVVRVAIKPLTNLFVELPATAATRALAAGARLAVPVVTRISLGEAIPAAVVKNIVTTGARDIARRFGQTLAGRAATNVAARGVSKAVANRLAAQALRGMAGRQIRGRLAGQTTRAVQKQLAKEIQQQLMKNWAGRKLGAEAAESALTGLAVQEAAHAGLGREFVHYVGSRVAFGAGFMGGGDLGAQLLQMAEGNRESLDWAHVRNSAMQGGVFGAGMFGGPVGHTVGGALAGGGMGIVGQLQQGVGISGVNWTEVGHQTVLGASAGVIFGGQTHLEMSHLGGGSLRIGDNLHLLSGEDGGFAAISSGTYRGTAEHLVLTDNGYVAWQGADPSGEAGGLRVVPTEVSARPEVAEHIAANWGDAPASVVTGSAAPPAGATPVAARPEAPAARAEASAPARADSGGAGPRQPGGDGGGEGTPVRAAADPGRAGGDVSTLGGTDGARPAAEPGAGEHAPADGGGSPPDSSNPGRDRTPADGGGSPPDSATAGRDRTPADGDDAAAPGRGTSDRAAVDHRAPERSTGDRLATDSPATDRAVAERSVEDRPATDRTADHGRGEHRRDDAPAPVARAGEAPARDDVDSPVPRGDAAAGGRGAEPAHRADGDSPGAGHRDGGAAAREGGDEGPPPDGPPHDPTAARPDDADHSMRDAGAEVGEAATPETIRQGTVRMELHPEFPRVVEYLEQHGFRLVEDPQGARAVQRDVYDVTGRNLLRTEREVRHLDGMRFLDLEHEVDHVRQLVDRFEGKVATEAVRERPGNTRKLIENAQGILGKLDNKVVEYHVRLQEYIRLSERGVDAEILAAHAGGVETARSEYQAAVSGRGNQRRADWARQHFADIPELRRRYEGLRIAQGADPAAARAYPELRDGRPMSKEPIGDRGASDGGQGVPGRGEPASGEVRRVAEFRLVAVDGAAPGRAVARPEDVELVADQEIGRLIEGREPGAPDQPHRAGFDPGSGTIRVRYGDGVEVDVTVQVNESLPPGGALVRRPALAELGDGTWRQVEPAVIGLSPHVPGEPGARAAYVRENLGNAWRTLHGEVGDQLRPAAREAGPGTHHPAPPRDGAPAGDREPAGDPARPHDGAAGDRGLAGDREPAGDRGSGEEGPPAGERGGFDGAPWGDRVPPDDALRVLEEPGRGEIPLRDHDAVPRHAAEPAEPPLPPRLSSAEIQAILSGSHLPEQLPRWAAEHLADPGEHGAARPKPADEVAERLRVLGDDAVRRVTPHGWAERPAARFPELEVLEPRRPELQGPGPGPRRPDDGPGPRRPEFEGPREENIQRASDNSDSPIVEPPVSERDAPAPHEHDDGLPAHDPADPSRPWAPGETPPIDELIPRTDAEAAARRDAIAAAVQARLDGHEFAGLRVRVKFEGVYAGPDYLTVHLEIRSADGQRGLGDIIRAFDRAPDGTLGVKHSHLALHEEAQGQGFAREFNRHLDGWYRESGVSHVEVRTAWVGGYTWAKAGFEWQALGGHDVFRGLGREVAELDRHLSGLDRYGPDDLRPLYEKFGGSTPDELARHMREQGQQARALINRAERVQNGALPGHEYPTPQEVARLGYREPLHARATGPERAAQHWLGKDAMIDTKWTGRRYLDGPAPEEWLGYHPALRAEPGGAVTHTAAPIHATGFVPAGRGAHLPDVTVEEMHAATGNVRPRDFAGRDIVEVVSDGAIVRVTLADGGARHFVTEVGRGMDSLAETTVRAGTEADPHVVRVNHRVAPEQLSRVWVHEITETLAIKHAEEAGRPAQGLVRRAAAAVGQAVGPGDGTPRPPVDPHVAARINERVHLQRQFRETAGDPVERNRLRDEIAGVERDLRALGHPVRQQAAARDGGPPDGTAPPPADSRADGRPDESAPPRIDERRRTAPLRLLAFDDVPDGPMQRGVLWDLAGALGAGGDHVALRAPGLEAGELGPNVRGVPADPVPGVTGRISPLLRPDHLPADTDVIVGYGQTAGVAQARRDAYPDARVVQIVDSLPTEPAHLDVLSRADLVVAAGPELADGLRAAFQRHGAEPVPPVHEVVPPVDGGGPPPPVRDPGRGGYRVLAAGDERAQLAAAGTVRELRSQGVDARLTVAVRDPEGPETRWHRDRLSEVADSEVTVRRLPGDVAGRRELLHGADVVIDPVARPELDTLVLQATGDGVPVLVHPGSGAGRLLGDPLRVADDLGAGSVVRDGGDTAGWSDRIRRTFQELPAERDRALALRDEMRQRYGAEAAARSVHDAISGLGEGVARVGHERFHDTLDPREVVRRNAATDAVAGPDAVRVMTVCTEYDSDAGGVITANRELSESFRTAGAEVYGRVCLVSAERPHLTRLDTEQGIHVRGVHEVWGVLDENGRPDRRAMSMLLDNLPPDVDVIVGNSRFGGGAARILREHVYPGAKYVHVLHTSPEVLDAVRGKPGEGLDRAATERALMTGADLVTGIGPLLGREAARLAAEAVPGDPPPAHTIVSDMPRDTGPAPSRIPGDRYELHVRGRADDTIKGVEMAARMVRELRAEGLDAHLTVRGAPAGAGPRMAERLGELAGHPVEVREFVPSGTPQGRAELRRDLVGADLVLMPSLQDGFGLVASEAAQAGVPVVVGEGTGAGMFFGDPRYVPEGLGEAATVRDGNTVPALRDRVDRVAGDAAVLPEHVVDGVLRDVDEARLGAWTDHVRSALRGLDEHYRRAAELRDFLSERYPPGNAARGVLDVLRGVAPADPPYLPSAVPETRHGAEPPAAAAHGSGTALGETRSGVPENRISSEVPRGPEVGQEAAGGHSGPPESEPAGPDREPGGRGGAADREPRLGDLLPHPGREPGPGPDAVREHLTGQLDGRRAGDRVLRLEGDPPITVGHDEVVVRFRVEGPGGEHLGSETRVLSRDPDGSLVARHEGRSVDPYADRRLIEWYRESGVDRIEVRAGGRDGYELAREGYGWGRDVDPEVVGEILRDVDARVRRMERALDGSTDSPALRERFGGRTPEETAANLRREADAGRDLLERAKHPFGSREFPAPRDIARAGTEDGWHRGRTSLGEEVMTGREWPAGLSLHDPESRAAGSPSPPAAVPRPPEPRPGETAPVRRYTESQLSWDGRRDTTYGQKLLRGPDGKDHFPGDRVGTRRGADGRLRDAQTYVRDDNPPPRADLDARAVRASAEHRWDTSGEAATDRAVRDAVAHRDGIRGRMDALWDGHLEPILRVLSGHGIDLTRPALGRASLDAALAEGRRFLTREQRLELRARGREFIKLDDQLHQASERLGAAGGDLVRERRFPGARQLTGSVEGERGTPDNVDRWLLYDDPDHGPVLVAFEEKGAGSGLNARWVEDPADPGGANIRAEQCSPEYLRHMLQNDVKLRALLEDRPELRPVLRGIVGSERLGSLRYLLVHTGVTGHVTATDYLLAHDRLRPGSIRLAGEKPAEGPRP</sequence>
<feature type="region of interest" description="Disordered" evidence="1">
    <location>
        <begin position="1026"/>
        <end position="1064"/>
    </location>
</feature>
<keyword evidence="5" id="KW-1185">Reference proteome</keyword>
<dbReference type="EMBL" id="BOMW01000019">
    <property type="protein sequence ID" value="GIF04473.1"/>
    <property type="molecule type" value="Genomic_DNA"/>
</dbReference>
<feature type="transmembrane region" description="Helical" evidence="2">
    <location>
        <begin position="113"/>
        <end position="134"/>
    </location>
</feature>
<feature type="compositionally biased region" description="Basic and acidic residues" evidence="1">
    <location>
        <begin position="806"/>
        <end position="818"/>
    </location>
</feature>
<feature type="compositionally biased region" description="Low complexity" evidence="1">
    <location>
        <begin position="586"/>
        <end position="601"/>
    </location>
</feature>
<feature type="compositionally biased region" description="Basic and acidic residues" evidence="1">
    <location>
        <begin position="2008"/>
        <end position="2027"/>
    </location>
</feature>
<feature type="region of interest" description="Disordered" evidence="1">
    <location>
        <begin position="1214"/>
        <end position="1333"/>
    </location>
</feature>
<feature type="compositionally biased region" description="Gly residues" evidence="1">
    <location>
        <begin position="570"/>
        <end position="585"/>
    </location>
</feature>
<feature type="compositionally biased region" description="Basic and acidic residues" evidence="1">
    <location>
        <begin position="2929"/>
        <end position="2947"/>
    </location>
</feature>
<feature type="compositionally biased region" description="Pro residues" evidence="1">
    <location>
        <begin position="3199"/>
        <end position="3208"/>
    </location>
</feature>
<name>A0A919N4Z4_9ACTN</name>
<evidence type="ECO:0000313" key="5">
    <source>
        <dbReference type="Proteomes" id="UP000629619"/>
    </source>
</evidence>
<keyword evidence="2" id="KW-0812">Transmembrane</keyword>
<feature type="region of interest" description="Disordered" evidence="1">
    <location>
        <begin position="2177"/>
        <end position="2199"/>
    </location>
</feature>